<dbReference type="EMBL" id="KB310083">
    <property type="protein sequence ID" value="ELT92516.1"/>
    <property type="molecule type" value="Genomic_DNA"/>
</dbReference>
<feature type="transmembrane region" description="Helical" evidence="1">
    <location>
        <begin position="254"/>
        <end position="273"/>
    </location>
</feature>
<dbReference type="OMA" id="WSANVIN"/>
<evidence type="ECO:0000313" key="2">
    <source>
        <dbReference type="EMBL" id="ELT92516.1"/>
    </source>
</evidence>
<feature type="transmembrane region" description="Helical" evidence="1">
    <location>
        <begin position="50"/>
        <end position="69"/>
    </location>
</feature>
<name>R7TLT6_CAPTE</name>
<reference evidence="3" key="3">
    <citation type="submission" date="2015-06" db="UniProtKB">
        <authorList>
            <consortium name="EnsemblMetazoa"/>
        </authorList>
    </citation>
    <scope>IDENTIFICATION</scope>
</reference>
<feature type="transmembrane region" description="Helical" evidence="1">
    <location>
        <begin position="106"/>
        <end position="132"/>
    </location>
</feature>
<dbReference type="EnsemblMetazoa" id="CapteT212587">
    <property type="protein sequence ID" value="CapteP212587"/>
    <property type="gene ID" value="CapteG212587"/>
</dbReference>
<dbReference type="Gene3D" id="1.20.1250.20">
    <property type="entry name" value="MFS general substrate transporter like domains"/>
    <property type="match status" value="1"/>
</dbReference>
<proteinExistence type="predicted"/>
<evidence type="ECO:0008006" key="5">
    <source>
        <dbReference type="Google" id="ProtNLM"/>
    </source>
</evidence>
<dbReference type="AlphaFoldDB" id="R7TLT6"/>
<feature type="transmembrane region" description="Helical" evidence="1">
    <location>
        <begin position="368"/>
        <end position="388"/>
    </location>
</feature>
<dbReference type="SUPFAM" id="SSF103473">
    <property type="entry name" value="MFS general substrate transporter"/>
    <property type="match status" value="1"/>
</dbReference>
<feature type="transmembrane region" description="Helical" evidence="1">
    <location>
        <begin position="306"/>
        <end position="331"/>
    </location>
</feature>
<dbReference type="HOGENOM" id="CLU_001265_59_1_1"/>
<keyword evidence="1" id="KW-0472">Membrane</keyword>
<dbReference type="EMBL" id="AMQN01013260">
    <property type="status" value="NOT_ANNOTATED_CDS"/>
    <property type="molecule type" value="Genomic_DNA"/>
</dbReference>
<keyword evidence="1" id="KW-0812">Transmembrane</keyword>
<feature type="transmembrane region" description="Helical" evidence="1">
    <location>
        <begin position="338"/>
        <end position="362"/>
    </location>
</feature>
<evidence type="ECO:0000313" key="3">
    <source>
        <dbReference type="EnsemblMetazoa" id="CapteP212587"/>
    </source>
</evidence>
<reference evidence="4" key="1">
    <citation type="submission" date="2012-12" db="EMBL/GenBank/DDBJ databases">
        <authorList>
            <person name="Hellsten U."/>
            <person name="Grimwood J."/>
            <person name="Chapman J.A."/>
            <person name="Shapiro H."/>
            <person name="Aerts A."/>
            <person name="Otillar R.P."/>
            <person name="Terry A.Y."/>
            <person name="Boore J.L."/>
            <person name="Simakov O."/>
            <person name="Marletaz F."/>
            <person name="Cho S.-J."/>
            <person name="Edsinger-Gonzales E."/>
            <person name="Havlak P."/>
            <person name="Kuo D.-H."/>
            <person name="Larsson T."/>
            <person name="Lv J."/>
            <person name="Arendt D."/>
            <person name="Savage R."/>
            <person name="Osoegawa K."/>
            <person name="de Jong P."/>
            <person name="Lindberg D.R."/>
            <person name="Seaver E.C."/>
            <person name="Weisblat D.A."/>
            <person name="Putnam N.H."/>
            <person name="Grigoriev I.V."/>
            <person name="Rokhsar D.S."/>
        </authorList>
    </citation>
    <scope>NUCLEOTIDE SEQUENCE</scope>
    <source>
        <strain evidence="4">I ESC-2004</strain>
    </source>
</reference>
<dbReference type="PANTHER" id="PTHR11360">
    <property type="entry name" value="MONOCARBOXYLATE TRANSPORTER"/>
    <property type="match status" value="1"/>
</dbReference>
<dbReference type="PANTHER" id="PTHR11360:SF260">
    <property type="entry name" value="MFS DOMAIN-CONTAINING PROTEIN"/>
    <property type="match status" value="1"/>
</dbReference>
<keyword evidence="1" id="KW-1133">Transmembrane helix</keyword>
<dbReference type="Pfam" id="PF07690">
    <property type="entry name" value="MFS_1"/>
    <property type="match status" value="1"/>
</dbReference>
<sequence>MKSFCDRYSTHAWVLFGASLLYNFLSGLEGSSLSVMYVELIADFNTTSATAGWLVSLRHGAFYFCSLLSTWLSGRMSLRSVALLGALAQAISVLIAAFSVNISMTLIFQGLLAGAGSIISIIPVDVAVPLVFHDDPAVTSGFSLLAVLLGMVFGPMFAEILLSRYGYHGATLLFGGILLNRVPLAMTIWCPEEAKPTTTTVTLRTSLFKEPTFLLFCLAASFQKFFSDPFVSLLTNYAVHRGATLAQATVLPTALYGTCAATGLVASIVSNFVSSKHRVLIFSLSGLVGTLASVLLIVLPSYAGDIVASAIGGIDMGLYVPLVIVILVDLIHKDRLMLAFPIFNTTVGFVTLFSTPFCGWLFDITGTYTVSYSIISCSAFISAILFFVTWSIHRHDASDQEIARLLSTDG</sequence>
<feature type="transmembrane region" description="Helical" evidence="1">
    <location>
        <begin position="81"/>
        <end position="100"/>
    </location>
</feature>
<accession>R7TLT6</accession>
<feature type="transmembrane region" description="Helical" evidence="1">
    <location>
        <begin position="12"/>
        <end position="38"/>
    </location>
</feature>
<gene>
    <name evidence="2" type="ORF">CAPTEDRAFT_212587</name>
</gene>
<feature type="transmembrane region" description="Helical" evidence="1">
    <location>
        <begin position="144"/>
        <end position="166"/>
    </location>
</feature>
<organism evidence="2">
    <name type="scientific">Capitella teleta</name>
    <name type="common">Polychaete worm</name>
    <dbReference type="NCBI Taxonomy" id="283909"/>
    <lineage>
        <taxon>Eukaryota</taxon>
        <taxon>Metazoa</taxon>
        <taxon>Spiralia</taxon>
        <taxon>Lophotrochozoa</taxon>
        <taxon>Annelida</taxon>
        <taxon>Polychaeta</taxon>
        <taxon>Sedentaria</taxon>
        <taxon>Scolecida</taxon>
        <taxon>Capitellidae</taxon>
        <taxon>Capitella</taxon>
    </lineage>
</organism>
<feature type="transmembrane region" description="Helical" evidence="1">
    <location>
        <begin position="280"/>
        <end position="300"/>
    </location>
</feature>
<evidence type="ECO:0000313" key="4">
    <source>
        <dbReference type="Proteomes" id="UP000014760"/>
    </source>
</evidence>
<keyword evidence="4" id="KW-1185">Reference proteome</keyword>
<dbReference type="GO" id="GO:0008028">
    <property type="term" value="F:monocarboxylic acid transmembrane transporter activity"/>
    <property type="evidence" value="ECO:0007669"/>
    <property type="project" value="TreeGrafter"/>
</dbReference>
<dbReference type="InterPro" id="IPR036259">
    <property type="entry name" value="MFS_trans_sf"/>
</dbReference>
<dbReference type="InterPro" id="IPR011701">
    <property type="entry name" value="MFS"/>
</dbReference>
<dbReference type="InterPro" id="IPR050327">
    <property type="entry name" value="Proton-linked_MCT"/>
</dbReference>
<evidence type="ECO:0000256" key="1">
    <source>
        <dbReference type="SAM" id="Phobius"/>
    </source>
</evidence>
<dbReference type="Proteomes" id="UP000014760">
    <property type="component" value="Unassembled WGS sequence"/>
</dbReference>
<reference evidence="2 4" key="2">
    <citation type="journal article" date="2013" name="Nature">
        <title>Insights into bilaterian evolution from three spiralian genomes.</title>
        <authorList>
            <person name="Simakov O."/>
            <person name="Marletaz F."/>
            <person name="Cho S.J."/>
            <person name="Edsinger-Gonzales E."/>
            <person name="Havlak P."/>
            <person name="Hellsten U."/>
            <person name="Kuo D.H."/>
            <person name="Larsson T."/>
            <person name="Lv J."/>
            <person name="Arendt D."/>
            <person name="Savage R."/>
            <person name="Osoegawa K."/>
            <person name="de Jong P."/>
            <person name="Grimwood J."/>
            <person name="Chapman J.A."/>
            <person name="Shapiro H."/>
            <person name="Aerts A."/>
            <person name="Otillar R.P."/>
            <person name="Terry A.Y."/>
            <person name="Boore J.L."/>
            <person name="Grigoriev I.V."/>
            <person name="Lindberg D.R."/>
            <person name="Seaver E.C."/>
            <person name="Weisblat D.A."/>
            <person name="Putnam N.H."/>
            <person name="Rokhsar D.S."/>
        </authorList>
    </citation>
    <scope>NUCLEOTIDE SEQUENCE</scope>
    <source>
        <strain evidence="2 4">I ESC-2004</strain>
    </source>
</reference>
<protein>
    <recommendedName>
        <fullName evidence="5">Major facilitator superfamily (MFS) profile domain-containing protein</fullName>
    </recommendedName>
</protein>
<dbReference type="OrthoDB" id="6158660at2759"/>